<keyword evidence="12" id="KW-1185">Reference proteome</keyword>
<evidence type="ECO:0000256" key="5">
    <source>
        <dbReference type="ARBA" id="ARBA00023244"/>
    </source>
</evidence>
<proteinExistence type="inferred from homology"/>
<dbReference type="EC" id="4.2.1.75" evidence="3 9"/>
<comment type="catalytic activity">
    <reaction evidence="8 9">
        <text>hydroxymethylbilane = uroporphyrinogen III + H2O</text>
        <dbReference type="Rhea" id="RHEA:18965"/>
        <dbReference type="ChEBI" id="CHEBI:15377"/>
        <dbReference type="ChEBI" id="CHEBI:57308"/>
        <dbReference type="ChEBI" id="CHEBI:57845"/>
        <dbReference type="EC" id="4.2.1.75"/>
    </reaction>
</comment>
<evidence type="ECO:0000256" key="9">
    <source>
        <dbReference type="RuleBase" id="RU366031"/>
    </source>
</evidence>
<evidence type="ECO:0000256" key="2">
    <source>
        <dbReference type="ARBA" id="ARBA00008133"/>
    </source>
</evidence>
<evidence type="ECO:0000313" key="12">
    <source>
        <dbReference type="Proteomes" id="UP001165678"/>
    </source>
</evidence>
<dbReference type="AlphaFoldDB" id="A0AA41ZH48"/>
<dbReference type="PANTHER" id="PTHR38042:SF1">
    <property type="entry name" value="UROPORPHYRINOGEN-III SYNTHASE, CHLOROPLASTIC"/>
    <property type="match status" value="1"/>
</dbReference>
<evidence type="ECO:0000256" key="3">
    <source>
        <dbReference type="ARBA" id="ARBA00013109"/>
    </source>
</evidence>
<dbReference type="Pfam" id="PF02602">
    <property type="entry name" value="HEM4"/>
    <property type="match status" value="1"/>
</dbReference>
<evidence type="ECO:0000256" key="1">
    <source>
        <dbReference type="ARBA" id="ARBA00004772"/>
    </source>
</evidence>
<dbReference type="SUPFAM" id="SSF69618">
    <property type="entry name" value="HemD-like"/>
    <property type="match status" value="1"/>
</dbReference>
<dbReference type="PANTHER" id="PTHR38042">
    <property type="entry name" value="UROPORPHYRINOGEN-III SYNTHASE, CHLOROPLASTIC"/>
    <property type="match status" value="1"/>
</dbReference>
<comment type="pathway">
    <text evidence="1 9">Porphyrin-containing compound metabolism; protoporphyrin-IX biosynthesis; coproporphyrinogen-III from 5-aminolevulinate: step 3/4.</text>
</comment>
<sequence>MARADLPVVIARPGARAEALDAALRADGHAIEQLNIMSLSPLDDEEGAIRRRLMDLDLYRQVICTSPFAAQCLVEQIEAVWPQLPVGIEYLATGTSTADVLADGLSVDVSFPPMGSGSASEALLALPTLAADNVSGHRILLAGGQGGRPLLHETLMQRGASVDTLALYRRQLHEPELTHQHLLSEGRFSALVLTSAEQLEHLLVWCDRQTFSRPLVVSSERLATLAYTHGFDTVMVAGDASPNALSAAVARACSAF</sequence>
<evidence type="ECO:0000256" key="8">
    <source>
        <dbReference type="ARBA" id="ARBA00048617"/>
    </source>
</evidence>
<gene>
    <name evidence="11" type="ORF">OQ287_13025</name>
</gene>
<comment type="function">
    <text evidence="6 9">Catalyzes cyclization of the linear tetrapyrrole, hydroxymethylbilane, to the macrocyclic uroporphyrinogen III.</text>
</comment>
<dbReference type="GO" id="GO:0006782">
    <property type="term" value="P:protoporphyrinogen IX biosynthetic process"/>
    <property type="evidence" value="ECO:0007669"/>
    <property type="project" value="UniProtKB-UniRule"/>
</dbReference>
<dbReference type="Gene3D" id="3.40.50.10090">
    <property type="match status" value="2"/>
</dbReference>
<dbReference type="CDD" id="cd06578">
    <property type="entry name" value="HemD"/>
    <property type="match status" value="1"/>
</dbReference>
<comment type="similarity">
    <text evidence="2 9">Belongs to the uroporphyrinogen-III synthase family.</text>
</comment>
<protein>
    <recommendedName>
        <fullName evidence="7 9">Uroporphyrinogen-III synthase</fullName>
        <ecNumber evidence="3 9">4.2.1.75</ecNumber>
    </recommendedName>
</protein>
<comment type="caution">
    <text evidence="11">The sequence shown here is derived from an EMBL/GenBank/DDBJ whole genome shotgun (WGS) entry which is preliminary data.</text>
</comment>
<evidence type="ECO:0000259" key="10">
    <source>
        <dbReference type="Pfam" id="PF02602"/>
    </source>
</evidence>
<feature type="domain" description="Tetrapyrrole biosynthesis uroporphyrinogen III synthase" evidence="10">
    <location>
        <begin position="19"/>
        <end position="245"/>
    </location>
</feature>
<name>A0AA41ZH48_9GAMM</name>
<evidence type="ECO:0000256" key="7">
    <source>
        <dbReference type="ARBA" id="ARBA00040167"/>
    </source>
</evidence>
<dbReference type="InterPro" id="IPR003754">
    <property type="entry name" value="4pyrrol_synth_uPrphyn_synth"/>
</dbReference>
<reference evidence="11" key="1">
    <citation type="submission" date="2022-11" db="EMBL/GenBank/DDBJ databases">
        <title>Larsenimonas rhizosphaerae sp. nov., isolated from a tidal mudflat.</title>
        <authorList>
            <person name="Lee S.D."/>
            <person name="Kim I.S."/>
        </authorList>
    </citation>
    <scope>NUCLEOTIDE SEQUENCE</scope>
    <source>
        <strain evidence="11">GH2-1</strain>
    </source>
</reference>
<evidence type="ECO:0000256" key="6">
    <source>
        <dbReference type="ARBA" id="ARBA00037589"/>
    </source>
</evidence>
<dbReference type="GO" id="GO:0004852">
    <property type="term" value="F:uroporphyrinogen-III synthase activity"/>
    <property type="evidence" value="ECO:0007669"/>
    <property type="project" value="UniProtKB-UniRule"/>
</dbReference>
<dbReference type="RefSeq" id="WP_265896727.1">
    <property type="nucleotide sequence ID" value="NZ_JAPIVE010000004.1"/>
</dbReference>
<keyword evidence="4 9" id="KW-0456">Lyase</keyword>
<organism evidence="11 12">
    <name type="scientific">Larsenimonas rhizosphaerae</name>
    <dbReference type="NCBI Taxonomy" id="2944682"/>
    <lineage>
        <taxon>Bacteria</taxon>
        <taxon>Pseudomonadati</taxon>
        <taxon>Pseudomonadota</taxon>
        <taxon>Gammaproteobacteria</taxon>
        <taxon>Oceanospirillales</taxon>
        <taxon>Halomonadaceae</taxon>
        <taxon>Larsenimonas</taxon>
    </lineage>
</organism>
<dbReference type="Proteomes" id="UP001165678">
    <property type="component" value="Unassembled WGS sequence"/>
</dbReference>
<dbReference type="InterPro" id="IPR039793">
    <property type="entry name" value="UROS/Hem4"/>
</dbReference>
<dbReference type="GO" id="GO:0006780">
    <property type="term" value="P:uroporphyrinogen III biosynthetic process"/>
    <property type="evidence" value="ECO:0007669"/>
    <property type="project" value="UniProtKB-UniRule"/>
</dbReference>
<dbReference type="InterPro" id="IPR036108">
    <property type="entry name" value="4pyrrol_syn_uPrphyn_synt_sf"/>
</dbReference>
<evidence type="ECO:0000313" key="11">
    <source>
        <dbReference type="EMBL" id="MCX2525167.1"/>
    </source>
</evidence>
<accession>A0AA41ZH48</accession>
<evidence type="ECO:0000256" key="4">
    <source>
        <dbReference type="ARBA" id="ARBA00023239"/>
    </source>
</evidence>
<dbReference type="EMBL" id="JAPIVE010000004">
    <property type="protein sequence ID" value="MCX2525167.1"/>
    <property type="molecule type" value="Genomic_DNA"/>
</dbReference>
<keyword evidence="5 9" id="KW-0627">Porphyrin biosynthesis</keyword>